<dbReference type="GO" id="GO:0003989">
    <property type="term" value="F:acetyl-CoA carboxylase activity"/>
    <property type="evidence" value="ECO:0007669"/>
    <property type="project" value="InterPro"/>
</dbReference>
<protein>
    <recommendedName>
        <fullName evidence="4">Acetyl-CoA carboxylase</fullName>
    </recommendedName>
</protein>
<evidence type="ECO:0000256" key="1">
    <source>
        <dbReference type="SAM" id="MobiDB-lite"/>
    </source>
</evidence>
<dbReference type="Proteomes" id="UP000030011">
    <property type="component" value="Unassembled WGS sequence"/>
</dbReference>
<dbReference type="OrthoDB" id="4300992at2"/>
<sequence length="79" mass="8045">MTSSEQPETVAAQAIEIVGDATPEQVAALVAVLSAASGGAGDEVTTRHTSPWSAPSGLVRRPVIPAPRSAGVWARSLRP</sequence>
<dbReference type="RefSeq" id="WP_052112237.1">
    <property type="nucleotide sequence ID" value="NZ_AVPK01000007.1"/>
</dbReference>
<keyword evidence="3" id="KW-1185">Reference proteome</keyword>
<evidence type="ECO:0000313" key="2">
    <source>
        <dbReference type="EMBL" id="KGN36898.1"/>
    </source>
</evidence>
<dbReference type="AlphaFoldDB" id="A0A0A0JIE7"/>
<dbReference type="EMBL" id="AVPK01000007">
    <property type="protein sequence ID" value="KGN36898.1"/>
    <property type="molecule type" value="Genomic_DNA"/>
</dbReference>
<feature type="region of interest" description="Disordered" evidence="1">
    <location>
        <begin position="38"/>
        <end position="58"/>
    </location>
</feature>
<gene>
    <name evidence="2" type="ORF">N803_15910</name>
</gene>
<dbReference type="eggNOG" id="ENOG50326W1">
    <property type="taxonomic scope" value="Bacteria"/>
</dbReference>
<comment type="caution">
    <text evidence="2">The sequence shown here is derived from an EMBL/GenBank/DDBJ whole genome shotgun (WGS) entry which is preliminary data.</text>
</comment>
<proteinExistence type="predicted"/>
<evidence type="ECO:0008006" key="4">
    <source>
        <dbReference type="Google" id="ProtNLM"/>
    </source>
</evidence>
<dbReference type="GO" id="GO:0004658">
    <property type="term" value="F:propionyl-CoA carboxylase activity"/>
    <property type="evidence" value="ECO:0007669"/>
    <property type="project" value="InterPro"/>
</dbReference>
<organism evidence="2 3">
    <name type="scientific">Knoellia subterranea KCTC 19937</name>
    <dbReference type="NCBI Taxonomy" id="1385521"/>
    <lineage>
        <taxon>Bacteria</taxon>
        <taxon>Bacillati</taxon>
        <taxon>Actinomycetota</taxon>
        <taxon>Actinomycetes</taxon>
        <taxon>Micrococcales</taxon>
        <taxon>Intrasporangiaceae</taxon>
        <taxon>Knoellia</taxon>
    </lineage>
</organism>
<evidence type="ECO:0000313" key="3">
    <source>
        <dbReference type="Proteomes" id="UP000030011"/>
    </source>
</evidence>
<name>A0A0A0JIE7_9MICO</name>
<accession>A0A0A0JIE7</accession>
<dbReference type="Pfam" id="PF13822">
    <property type="entry name" value="ACC_epsilon"/>
    <property type="match status" value="1"/>
</dbReference>
<dbReference type="InterPro" id="IPR032716">
    <property type="entry name" value="ACC_epsilon"/>
</dbReference>
<dbReference type="STRING" id="1385521.N803_15910"/>
<reference evidence="2 3" key="1">
    <citation type="submission" date="2013-08" db="EMBL/GenBank/DDBJ databases">
        <title>The genome sequence of Knoellia subterranea.</title>
        <authorList>
            <person name="Zhu W."/>
            <person name="Wang G."/>
        </authorList>
    </citation>
    <scope>NUCLEOTIDE SEQUENCE [LARGE SCALE GENOMIC DNA]</scope>
    <source>
        <strain evidence="2 3">KCTC 19937</strain>
    </source>
</reference>